<evidence type="ECO:0000256" key="3">
    <source>
        <dbReference type="ARBA" id="ARBA00023004"/>
    </source>
</evidence>
<evidence type="ECO:0000256" key="1">
    <source>
        <dbReference type="ARBA" id="ARBA00001971"/>
    </source>
</evidence>
<dbReference type="GO" id="GO:0020037">
    <property type="term" value="F:heme binding"/>
    <property type="evidence" value="ECO:0007669"/>
    <property type="project" value="InterPro"/>
</dbReference>
<dbReference type="GO" id="GO:0004497">
    <property type="term" value="F:monooxygenase activity"/>
    <property type="evidence" value="ECO:0007669"/>
    <property type="project" value="UniProtKB-KW"/>
</dbReference>
<dbReference type="Gene3D" id="1.10.630.10">
    <property type="entry name" value="Cytochrome P450"/>
    <property type="match status" value="1"/>
</dbReference>
<dbReference type="SUPFAM" id="SSF48264">
    <property type="entry name" value="Cytochrome P450"/>
    <property type="match status" value="1"/>
</dbReference>
<dbReference type="GO" id="GO:0016705">
    <property type="term" value="F:oxidoreductase activity, acting on paired donors, with incorporation or reduction of molecular oxygen"/>
    <property type="evidence" value="ECO:0007669"/>
    <property type="project" value="InterPro"/>
</dbReference>
<sequence length="105" mass="11976">MSAHSMHFNRDIWGANARDFAPERWLQPDASHLEGYLVSFSKGARMCLGINLAYSEIRIALANLFRRFDLKLDGNMTPEDTERLDCFTTSLRGSGPMVYCSARRE</sequence>
<gene>
    <name evidence="5" type="ORF">LTR09_007686</name>
</gene>
<dbReference type="InterPro" id="IPR001128">
    <property type="entry name" value="Cyt_P450"/>
</dbReference>
<evidence type="ECO:0000313" key="6">
    <source>
        <dbReference type="Proteomes" id="UP001271007"/>
    </source>
</evidence>
<keyword evidence="6" id="KW-1185">Reference proteome</keyword>
<comment type="similarity">
    <text evidence="4">Belongs to the cytochrome P450 family.</text>
</comment>
<evidence type="ECO:0000313" key="5">
    <source>
        <dbReference type="EMBL" id="KAK3051290.1"/>
    </source>
</evidence>
<dbReference type="Proteomes" id="UP001271007">
    <property type="component" value="Unassembled WGS sequence"/>
</dbReference>
<comment type="caution">
    <text evidence="5">The sequence shown here is derived from an EMBL/GenBank/DDBJ whole genome shotgun (WGS) entry which is preliminary data.</text>
</comment>
<dbReference type="InterPro" id="IPR017972">
    <property type="entry name" value="Cyt_P450_CS"/>
</dbReference>
<keyword evidence="2 4" id="KW-0479">Metal-binding</keyword>
<evidence type="ECO:0008006" key="7">
    <source>
        <dbReference type="Google" id="ProtNLM"/>
    </source>
</evidence>
<name>A0AAJ0DC87_9PEZI</name>
<keyword evidence="4" id="KW-0349">Heme</keyword>
<dbReference type="GO" id="GO:0005506">
    <property type="term" value="F:iron ion binding"/>
    <property type="evidence" value="ECO:0007669"/>
    <property type="project" value="InterPro"/>
</dbReference>
<dbReference type="AlphaFoldDB" id="A0AAJ0DC87"/>
<organism evidence="5 6">
    <name type="scientific">Extremus antarcticus</name>
    <dbReference type="NCBI Taxonomy" id="702011"/>
    <lineage>
        <taxon>Eukaryota</taxon>
        <taxon>Fungi</taxon>
        <taxon>Dikarya</taxon>
        <taxon>Ascomycota</taxon>
        <taxon>Pezizomycotina</taxon>
        <taxon>Dothideomycetes</taxon>
        <taxon>Dothideomycetidae</taxon>
        <taxon>Mycosphaerellales</taxon>
        <taxon>Extremaceae</taxon>
        <taxon>Extremus</taxon>
    </lineage>
</organism>
<protein>
    <recommendedName>
        <fullName evidence="7">Cytochrome P450</fullName>
    </recommendedName>
</protein>
<dbReference type="PANTHER" id="PTHR24305:SF234">
    <property type="entry name" value="CYTOCHROME P450"/>
    <property type="match status" value="1"/>
</dbReference>
<keyword evidence="4" id="KW-0560">Oxidoreductase</keyword>
<keyword evidence="4" id="KW-0503">Monooxygenase</keyword>
<keyword evidence="3 4" id="KW-0408">Iron</keyword>
<dbReference type="PANTHER" id="PTHR24305">
    <property type="entry name" value="CYTOCHROME P450"/>
    <property type="match status" value="1"/>
</dbReference>
<dbReference type="InterPro" id="IPR036396">
    <property type="entry name" value="Cyt_P450_sf"/>
</dbReference>
<evidence type="ECO:0000256" key="4">
    <source>
        <dbReference type="RuleBase" id="RU000461"/>
    </source>
</evidence>
<dbReference type="InterPro" id="IPR050121">
    <property type="entry name" value="Cytochrome_P450_monoxygenase"/>
</dbReference>
<proteinExistence type="inferred from homology"/>
<evidence type="ECO:0000256" key="2">
    <source>
        <dbReference type="ARBA" id="ARBA00022723"/>
    </source>
</evidence>
<accession>A0AAJ0DC87</accession>
<dbReference type="EMBL" id="JAWDJX010000027">
    <property type="protein sequence ID" value="KAK3051290.1"/>
    <property type="molecule type" value="Genomic_DNA"/>
</dbReference>
<dbReference type="Pfam" id="PF00067">
    <property type="entry name" value="p450"/>
    <property type="match status" value="1"/>
</dbReference>
<comment type="cofactor">
    <cofactor evidence="1">
        <name>heme</name>
        <dbReference type="ChEBI" id="CHEBI:30413"/>
    </cofactor>
</comment>
<dbReference type="PROSITE" id="PS00086">
    <property type="entry name" value="CYTOCHROME_P450"/>
    <property type="match status" value="1"/>
</dbReference>
<reference evidence="5" key="1">
    <citation type="submission" date="2023-04" db="EMBL/GenBank/DDBJ databases">
        <title>Black Yeasts Isolated from many extreme environments.</title>
        <authorList>
            <person name="Coleine C."/>
            <person name="Stajich J.E."/>
            <person name="Selbmann L."/>
        </authorList>
    </citation>
    <scope>NUCLEOTIDE SEQUENCE</scope>
    <source>
        <strain evidence="5">CCFEE 5312</strain>
    </source>
</reference>